<proteinExistence type="predicted"/>
<gene>
    <name evidence="2" type="ORF">KYD98_13830</name>
</gene>
<protein>
    <submittedName>
        <fullName evidence="2">Uncharacterized protein</fullName>
    </submittedName>
</protein>
<accession>A0ABS7AR56</accession>
<comment type="caution">
    <text evidence="2">The sequence shown here is derived from an EMBL/GenBank/DDBJ whole genome shotgun (WGS) entry which is preliminary data.</text>
</comment>
<organism evidence="2 3">
    <name type="scientific">Clostridium weizhouense</name>
    <dbReference type="NCBI Taxonomy" id="2859781"/>
    <lineage>
        <taxon>Bacteria</taxon>
        <taxon>Bacillati</taxon>
        <taxon>Bacillota</taxon>
        <taxon>Clostridia</taxon>
        <taxon>Eubacteriales</taxon>
        <taxon>Clostridiaceae</taxon>
        <taxon>Clostridium</taxon>
    </lineage>
</organism>
<evidence type="ECO:0000256" key="1">
    <source>
        <dbReference type="SAM" id="SignalP"/>
    </source>
</evidence>
<keyword evidence="3" id="KW-1185">Reference proteome</keyword>
<name>A0ABS7AR56_9CLOT</name>
<evidence type="ECO:0000313" key="3">
    <source>
        <dbReference type="Proteomes" id="UP001519921"/>
    </source>
</evidence>
<evidence type="ECO:0000313" key="2">
    <source>
        <dbReference type="EMBL" id="MBW6411167.1"/>
    </source>
</evidence>
<feature type="chain" id="PRO_5045796776" evidence="1">
    <location>
        <begin position="19"/>
        <end position="103"/>
    </location>
</feature>
<dbReference type="Proteomes" id="UP001519921">
    <property type="component" value="Unassembled WGS sequence"/>
</dbReference>
<keyword evidence="1" id="KW-0732">Signal</keyword>
<feature type="signal peptide" evidence="1">
    <location>
        <begin position="1"/>
        <end position="18"/>
    </location>
</feature>
<sequence length="103" mass="11639">MKFKLFIIIFLISTFAFIQTPKAAFVSDTYKQGVYNISEKQPFRATARLLEVPPTTFIIIDSNGNQKYFKRFDSINEPINVGFIKDGDLIIIAGEGQIALSRS</sequence>
<dbReference type="EMBL" id="JAHXPT010000012">
    <property type="protein sequence ID" value="MBW6411167.1"/>
    <property type="molecule type" value="Genomic_DNA"/>
</dbReference>
<dbReference type="RefSeq" id="WP_219780635.1">
    <property type="nucleotide sequence ID" value="NZ_JAHXPT010000012.1"/>
</dbReference>
<reference evidence="2 3" key="1">
    <citation type="submission" date="2021-07" db="EMBL/GenBank/DDBJ databases">
        <title>Clostridium weizhouense sp. nov., an anaerobic bacterium isolated from activated sludge of Petroleum wastewater.</title>
        <authorList>
            <person name="Li Q."/>
        </authorList>
    </citation>
    <scope>NUCLEOTIDE SEQUENCE [LARGE SCALE GENOMIC DNA]</scope>
    <source>
        <strain evidence="2 3">YB-6</strain>
    </source>
</reference>